<dbReference type="InterPro" id="IPR002052">
    <property type="entry name" value="DNA_methylase_N6_adenine_CS"/>
</dbReference>
<dbReference type="Gene3D" id="3.40.50.150">
    <property type="entry name" value="Vaccinia Virus protein VP39"/>
    <property type="match status" value="1"/>
</dbReference>
<dbReference type="AlphaFoldDB" id="A0AAC9XXI3"/>
<dbReference type="GO" id="GO:0008168">
    <property type="term" value="F:methyltransferase activity"/>
    <property type="evidence" value="ECO:0007669"/>
    <property type="project" value="UniProtKB-KW"/>
</dbReference>
<dbReference type="KEGG" id="png:PNIG_a1626"/>
<organism evidence="4 5">
    <name type="scientific">Pseudoalteromonas nigrifaciens</name>
    <dbReference type="NCBI Taxonomy" id="28109"/>
    <lineage>
        <taxon>Bacteria</taxon>
        <taxon>Pseudomonadati</taxon>
        <taxon>Pseudomonadota</taxon>
        <taxon>Gammaproteobacteria</taxon>
        <taxon>Alteromonadales</taxon>
        <taxon>Pseudoalteromonadaceae</taxon>
        <taxon>Pseudoalteromonas</taxon>
    </lineage>
</organism>
<dbReference type="Proteomes" id="UP000198329">
    <property type="component" value="Chromosome I"/>
</dbReference>
<reference evidence="4 5" key="1">
    <citation type="submission" date="2015-03" db="EMBL/GenBank/DDBJ databases">
        <authorList>
            <person name="Xie B.-B."/>
            <person name="Rong J.-C."/>
            <person name="Qin Q.-L."/>
            <person name="Zhang Y.-Z."/>
        </authorList>
    </citation>
    <scope>NUCLEOTIDE SEQUENCE [LARGE SCALE GENOMIC DNA]</scope>
    <source>
        <strain evidence="4 5">KMM 661</strain>
    </source>
</reference>
<evidence type="ECO:0000256" key="3">
    <source>
        <dbReference type="ARBA" id="ARBA00022691"/>
    </source>
</evidence>
<accession>A0AAC9XXI3</accession>
<dbReference type="EMBL" id="CP011036">
    <property type="protein sequence ID" value="ASM53764.1"/>
    <property type="molecule type" value="Genomic_DNA"/>
</dbReference>
<evidence type="ECO:0000256" key="2">
    <source>
        <dbReference type="ARBA" id="ARBA00022679"/>
    </source>
</evidence>
<keyword evidence="2" id="KW-0808">Transferase</keyword>
<name>A0AAC9XXI3_9GAMM</name>
<dbReference type="GO" id="GO:0032259">
    <property type="term" value="P:methylation"/>
    <property type="evidence" value="ECO:0007669"/>
    <property type="project" value="UniProtKB-KW"/>
</dbReference>
<evidence type="ECO:0008006" key="6">
    <source>
        <dbReference type="Google" id="ProtNLM"/>
    </source>
</evidence>
<keyword evidence="3" id="KW-0949">S-adenosyl-L-methionine</keyword>
<dbReference type="PROSITE" id="PS00092">
    <property type="entry name" value="N6_MTASE"/>
    <property type="match status" value="1"/>
</dbReference>
<dbReference type="GeneID" id="300941427"/>
<dbReference type="GO" id="GO:0003676">
    <property type="term" value="F:nucleic acid binding"/>
    <property type="evidence" value="ECO:0007669"/>
    <property type="project" value="InterPro"/>
</dbReference>
<protein>
    <recommendedName>
        <fullName evidence="6">SAM-dependent methyltransferase</fullName>
    </recommendedName>
</protein>
<dbReference type="SUPFAM" id="SSF53335">
    <property type="entry name" value="S-adenosyl-L-methionine-dependent methyltransferases"/>
    <property type="match status" value="1"/>
</dbReference>
<proteinExistence type="predicted"/>
<evidence type="ECO:0000313" key="4">
    <source>
        <dbReference type="EMBL" id="ASM53764.1"/>
    </source>
</evidence>
<sequence>MSSLNRGTVRNADDYYITPHWLIEDFLAAFSESNCFRFDPENYPRVLDPSAGGCEKYPMSYPTVLEQEGFRVESWDIREDSRANLTGVNFLNVPSYESRKYDMIITNPPFFQAQAFAEHALEMVEDGGLVIMLQRLNWLGSQKRKPMWQKLPLAAVYVHSKRPGFDPQKPSKTDSTEYAHFVFCKGYELAPELFVI</sequence>
<gene>
    <name evidence="4" type="ORF">PNIG_a1626</name>
</gene>
<evidence type="ECO:0000256" key="1">
    <source>
        <dbReference type="ARBA" id="ARBA00022603"/>
    </source>
</evidence>
<evidence type="ECO:0000313" key="5">
    <source>
        <dbReference type="Proteomes" id="UP000198329"/>
    </source>
</evidence>
<keyword evidence="1" id="KW-0489">Methyltransferase</keyword>
<keyword evidence="5" id="KW-1185">Reference proteome</keyword>
<dbReference type="InterPro" id="IPR029063">
    <property type="entry name" value="SAM-dependent_MTases_sf"/>
</dbReference>
<dbReference type="RefSeq" id="WP_089368124.1">
    <property type="nucleotide sequence ID" value="NZ_BJXZ01000002.1"/>
</dbReference>